<dbReference type="PANTHER" id="PTHR24082:SF283">
    <property type="entry name" value="NUCLEAR HORMONE RECEPTOR HR96"/>
    <property type="match status" value="1"/>
</dbReference>
<reference evidence="11" key="1">
    <citation type="submission" date="2021-02" db="EMBL/GenBank/DDBJ databases">
        <authorList>
            <person name="Nowell W R."/>
        </authorList>
    </citation>
    <scope>NUCLEOTIDE SEQUENCE</scope>
</reference>
<dbReference type="SUPFAM" id="SSF57716">
    <property type="entry name" value="Glucocorticoid receptor-like (DNA-binding domain)"/>
    <property type="match status" value="1"/>
</dbReference>
<accession>A0A815ZWL9</accession>
<dbReference type="InterPro" id="IPR000536">
    <property type="entry name" value="Nucl_hrmn_rcpt_lig-bd"/>
</dbReference>
<dbReference type="GO" id="GO:0030154">
    <property type="term" value="P:cell differentiation"/>
    <property type="evidence" value="ECO:0007669"/>
    <property type="project" value="TreeGrafter"/>
</dbReference>
<dbReference type="InterPro" id="IPR001628">
    <property type="entry name" value="Znf_hrmn_rcpt"/>
</dbReference>
<dbReference type="PROSITE" id="PS51843">
    <property type="entry name" value="NR_LBD"/>
    <property type="match status" value="1"/>
</dbReference>
<evidence type="ECO:0000256" key="2">
    <source>
        <dbReference type="ARBA" id="ARBA00022771"/>
    </source>
</evidence>
<evidence type="ECO:0000259" key="10">
    <source>
        <dbReference type="PROSITE" id="PS51843"/>
    </source>
</evidence>
<dbReference type="AlphaFoldDB" id="A0A815ZWL9"/>
<dbReference type="InterPro" id="IPR050234">
    <property type="entry name" value="Nuclear_hormone_rcpt_NR1"/>
</dbReference>
<comment type="caution">
    <text evidence="11">The sequence shown here is derived from an EMBL/GenBank/DDBJ whole genome shotgun (WGS) entry which is preliminary data.</text>
</comment>
<keyword evidence="1" id="KW-0479">Metal-binding</keyword>
<dbReference type="Pfam" id="PF00105">
    <property type="entry name" value="zf-C4"/>
    <property type="match status" value="1"/>
</dbReference>
<dbReference type="GO" id="GO:0045944">
    <property type="term" value="P:positive regulation of transcription by RNA polymerase II"/>
    <property type="evidence" value="ECO:0007669"/>
    <property type="project" value="TreeGrafter"/>
</dbReference>
<feature type="domain" description="Nuclear receptor" evidence="9">
    <location>
        <begin position="77"/>
        <end position="153"/>
    </location>
</feature>
<evidence type="ECO:0000256" key="7">
    <source>
        <dbReference type="ARBA" id="ARBA00023170"/>
    </source>
</evidence>
<dbReference type="GO" id="GO:0004879">
    <property type="term" value="F:nuclear receptor activity"/>
    <property type="evidence" value="ECO:0007669"/>
    <property type="project" value="TreeGrafter"/>
</dbReference>
<keyword evidence="5" id="KW-0238">DNA-binding</keyword>
<gene>
    <name evidence="11" type="ORF">XAT740_LOCUS46254</name>
</gene>
<keyword evidence="6" id="KW-0804">Transcription</keyword>
<protein>
    <submittedName>
        <fullName evidence="11">Uncharacterized protein</fullName>
    </submittedName>
</protein>
<evidence type="ECO:0000313" key="12">
    <source>
        <dbReference type="Proteomes" id="UP000663828"/>
    </source>
</evidence>
<evidence type="ECO:0000256" key="3">
    <source>
        <dbReference type="ARBA" id="ARBA00022833"/>
    </source>
</evidence>
<dbReference type="InterPro" id="IPR013088">
    <property type="entry name" value="Znf_NHR/GATA"/>
</dbReference>
<dbReference type="InterPro" id="IPR035500">
    <property type="entry name" value="NHR-like_dom_sf"/>
</dbReference>
<name>A0A815ZWL9_ADIRI</name>
<dbReference type="Gene3D" id="3.30.50.10">
    <property type="entry name" value="Erythroid Transcription Factor GATA-1, subunit A"/>
    <property type="match status" value="1"/>
</dbReference>
<dbReference type="EMBL" id="CAJNOR010006180">
    <property type="protein sequence ID" value="CAF1588088.1"/>
    <property type="molecule type" value="Genomic_DNA"/>
</dbReference>
<dbReference type="Gene3D" id="1.10.565.10">
    <property type="entry name" value="Retinoid X Receptor"/>
    <property type="match status" value="1"/>
</dbReference>
<keyword evidence="2" id="KW-0863">Zinc-finger</keyword>
<keyword evidence="12" id="KW-1185">Reference proteome</keyword>
<dbReference type="PROSITE" id="PS00031">
    <property type="entry name" value="NUCLEAR_REC_DBD_1"/>
    <property type="match status" value="1"/>
</dbReference>
<dbReference type="SMART" id="SM00399">
    <property type="entry name" value="ZnF_C4"/>
    <property type="match status" value="1"/>
</dbReference>
<dbReference type="GO" id="GO:0000978">
    <property type="term" value="F:RNA polymerase II cis-regulatory region sequence-specific DNA binding"/>
    <property type="evidence" value="ECO:0007669"/>
    <property type="project" value="TreeGrafter"/>
</dbReference>
<evidence type="ECO:0000256" key="4">
    <source>
        <dbReference type="ARBA" id="ARBA00023015"/>
    </source>
</evidence>
<keyword evidence="7" id="KW-0675">Receptor</keyword>
<evidence type="ECO:0000313" key="11">
    <source>
        <dbReference type="EMBL" id="CAF1588088.1"/>
    </source>
</evidence>
<evidence type="ECO:0000256" key="5">
    <source>
        <dbReference type="ARBA" id="ARBA00023125"/>
    </source>
</evidence>
<dbReference type="GO" id="GO:0008270">
    <property type="term" value="F:zinc ion binding"/>
    <property type="evidence" value="ECO:0007669"/>
    <property type="project" value="UniProtKB-KW"/>
</dbReference>
<keyword evidence="3" id="KW-0862">Zinc</keyword>
<dbReference type="PRINTS" id="PR00047">
    <property type="entry name" value="STROIDFINGER"/>
</dbReference>
<evidence type="ECO:0000256" key="1">
    <source>
        <dbReference type="ARBA" id="ARBA00022723"/>
    </source>
</evidence>
<organism evidence="11 12">
    <name type="scientific">Adineta ricciae</name>
    <name type="common">Rotifer</name>
    <dbReference type="NCBI Taxonomy" id="249248"/>
    <lineage>
        <taxon>Eukaryota</taxon>
        <taxon>Metazoa</taxon>
        <taxon>Spiralia</taxon>
        <taxon>Gnathifera</taxon>
        <taxon>Rotifera</taxon>
        <taxon>Eurotatoria</taxon>
        <taxon>Bdelloidea</taxon>
        <taxon>Adinetida</taxon>
        <taxon>Adinetidae</taxon>
        <taxon>Adineta</taxon>
    </lineage>
</organism>
<dbReference type="SUPFAM" id="SSF48508">
    <property type="entry name" value="Nuclear receptor ligand-binding domain"/>
    <property type="match status" value="1"/>
</dbReference>
<feature type="domain" description="NR LBD" evidence="10">
    <location>
        <begin position="177"/>
        <end position="463"/>
    </location>
</feature>
<sequence length="463" mass="53057">MSAEILPSDNSSKKRRIMIITGDESIIEQIQNSNNPALIQSIIIESKDLFSEDAESSYSVVRTEAQPSTQKKTKQGTLTCVVCGASALGYNFDAITCESCKAFFRRNALKSLKTFHCRRQGGCEITLETRRRCSACRLAKCLSNGMKRDRLLMAEEKVVKRRKMEEKRSSPEQSPLIIEDKSPSILSIHSDLELPTLENINLNRLTDFSDLLPQTPNMLMTIEDLQRVETIQNSYEKRIELAARDGLPWNPSEHATTFLQQLNSRSVPAMRLLTFFRQIPEFNELNVDDKVTLIKYNLMPLILLNSSLSFNVETRQILEADSDVPLDPKAFHRMHGTEVFLQVKKIFTTFLQIAQCDQRIIQLTLIVLLLTKGFCMYTGTDEPVLNDGMAVFRAQNYYTELLWKYMETTHGTEKSIRMFNDLIVHFQVWQRVEGQIRNNARKLLGPNETNEILPIMKSLLHIP</sequence>
<dbReference type="PANTHER" id="PTHR24082">
    <property type="entry name" value="NUCLEAR HORMONE RECEPTOR"/>
    <property type="match status" value="1"/>
</dbReference>
<dbReference type="PROSITE" id="PS51030">
    <property type="entry name" value="NUCLEAR_REC_DBD_2"/>
    <property type="match status" value="1"/>
</dbReference>
<dbReference type="Proteomes" id="UP000663828">
    <property type="component" value="Unassembled WGS sequence"/>
</dbReference>
<keyword evidence="8" id="KW-0539">Nucleus</keyword>
<keyword evidence="4" id="KW-0805">Transcription regulation</keyword>
<evidence type="ECO:0000256" key="8">
    <source>
        <dbReference type="ARBA" id="ARBA00023242"/>
    </source>
</evidence>
<evidence type="ECO:0000259" key="9">
    <source>
        <dbReference type="PROSITE" id="PS51030"/>
    </source>
</evidence>
<evidence type="ECO:0000256" key="6">
    <source>
        <dbReference type="ARBA" id="ARBA00023163"/>
    </source>
</evidence>
<proteinExistence type="predicted"/>
<dbReference type="GO" id="GO:0000122">
    <property type="term" value="P:negative regulation of transcription by RNA polymerase II"/>
    <property type="evidence" value="ECO:0007669"/>
    <property type="project" value="TreeGrafter"/>
</dbReference>